<name>A0ABT7E2B8_9NEIS</name>
<proteinExistence type="predicted"/>
<evidence type="ECO:0000313" key="2">
    <source>
        <dbReference type="Proteomes" id="UP001172778"/>
    </source>
</evidence>
<keyword evidence="2" id="KW-1185">Reference proteome</keyword>
<sequence>MSYRLHSNARTTPLTREEIRHSTLPQVELMRRYSISKDTVRKWQKRDDFADRSHRPHKLQTTLSPAQEAIVLALRTTLLLPLDDLLAVTRRFIHAEASRSGVNRLLVREGVGNLK</sequence>
<accession>A0ABT7E2B8</accession>
<dbReference type="Proteomes" id="UP001172778">
    <property type="component" value="Unassembled WGS sequence"/>
</dbReference>
<protein>
    <submittedName>
        <fullName evidence="1">IS481 family transposase</fullName>
    </submittedName>
</protein>
<gene>
    <name evidence="1" type="ORF">PZA18_13440</name>
</gene>
<comment type="caution">
    <text evidence="1">The sequence shown here is derived from an EMBL/GenBank/DDBJ whole genome shotgun (WGS) entry which is preliminary data.</text>
</comment>
<organism evidence="1 2">
    <name type="scientific">Parachitinimonas caeni</name>
    <dbReference type="NCBI Taxonomy" id="3031301"/>
    <lineage>
        <taxon>Bacteria</taxon>
        <taxon>Pseudomonadati</taxon>
        <taxon>Pseudomonadota</taxon>
        <taxon>Betaproteobacteria</taxon>
        <taxon>Neisseriales</taxon>
        <taxon>Chitinibacteraceae</taxon>
        <taxon>Parachitinimonas</taxon>
    </lineage>
</organism>
<reference evidence="1" key="1">
    <citation type="submission" date="2023-03" db="EMBL/GenBank/DDBJ databases">
        <title>Chitinimonas shenzhenensis gen. nov., sp. nov., a novel member of family Burkholderiaceae isolated from activated sludge collected in Shen Zhen, China.</title>
        <authorList>
            <person name="Wang X."/>
        </authorList>
    </citation>
    <scope>NUCLEOTIDE SEQUENCE</scope>
    <source>
        <strain evidence="1">DQS-5</strain>
    </source>
</reference>
<feature type="non-terminal residue" evidence="1">
    <location>
        <position position="115"/>
    </location>
</feature>
<evidence type="ECO:0000313" key="1">
    <source>
        <dbReference type="EMBL" id="MDK2125052.1"/>
    </source>
</evidence>
<dbReference type="EMBL" id="JARRAF010000015">
    <property type="protein sequence ID" value="MDK2125052.1"/>
    <property type="molecule type" value="Genomic_DNA"/>
</dbReference>